<protein>
    <recommendedName>
        <fullName evidence="12">Solute carrier family 35 member G1</fullName>
    </recommendedName>
    <alternativeName>
        <fullName evidence="13">Transmembrane protein 20</fullName>
    </alternativeName>
</protein>
<feature type="transmembrane region" description="Helical" evidence="15">
    <location>
        <begin position="156"/>
        <end position="175"/>
    </location>
</feature>
<feature type="region of interest" description="Disordered" evidence="14">
    <location>
        <begin position="1"/>
        <end position="52"/>
    </location>
</feature>
<evidence type="ECO:0000256" key="1">
    <source>
        <dbReference type="ARBA" id="ARBA00004477"/>
    </source>
</evidence>
<dbReference type="SUPFAM" id="SSF103481">
    <property type="entry name" value="Multidrug resistance efflux transporter EmrE"/>
    <property type="match status" value="2"/>
</dbReference>
<feature type="domain" description="EamA" evidence="16">
    <location>
        <begin position="95"/>
        <end position="226"/>
    </location>
</feature>
<comment type="function">
    <text evidence="9">May play a role in intracellular calcium sensing and homeostasis. May act as a negative regulator of plasma membrane calcium-transporting ATPases preventing calcium efflux from the cell.</text>
</comment>
<evidence type="ECO:0000256" key="2">
    <source>
        <dbReference type="ARBA" id="ARBA00004651"/>
    </source>
</evidence>
<accession>A0A8C4RNX9</accession>
<feature type="compositionally biased region" description="Basic and acidic residues" evidence="14">
    <location>
        <begin position="19"/>
        <end position="31"/>
    </location>
</feature>
<keyword evidence="4 15" id="KW-0812">Transmembrane</keyword>
<feature type="transmembrane region" description="Helical" evidence="15">
    <location>
        <begin position="364"/>
        <end position="382"/>
    </location>
</feature>
<dbReference type="Pfam" id="PF00892">
    <property type="entry name" value="EamA"/>
    <property type="match status" value="2"/>
</dbReference>
<feature type="transmembrane region" description="Helical" evidence="15">
    <location>
        <begin position="279"/>
        <end position="298"/>
    </location>
</feature>
<evidence type="ECO:0000256" key="8">
    <source>
        <dbReference type="ARBA" id="ARBA00023136"/>
    </source>
</evidence>
<keyword evidence="18" id="KW-1185">Reference proteome</keyword>
<keyword evidence="5" id="KW-0677">Repeat</keyword>
<dbReference type="RefSeq" id="XP_028651304.1">
    <property type="nucleotide sequence ID" value="XM_028795471.2"/>
</dbReference>
<reference evidence="17" key="3">
    <citation type="submission" date="2025-09" db="UniProtKB">
        <authorList>
            <consortium name="Ensembl"/>
        </authorList>
    </citation>
    <scope>IDENTIFICATION</scope>
</reference>
<evidence type="ECO:0000256" key="6">
    <source>
        <dbReference type="ARBA" id="ARBA00022824"/>
    </source>
</evidence>
<evidence type="ECO:0000256" key="3">
    <source>
        <dbReference type="ARBA" id="ARBA00022475"/>
    </source>
</evidence>
<feature type="compositionally biased region" description="Polar residues" evidence="14">
    <location>
        <begin position="1"/>
        <end position="18"/>
    </location>
</feature>
<keyword evidence="7 15" id="KW-1133">Transmembrane helix</keyword>
<evidence type="ECO:0000256" key="11">
    <source>
        <dbReference type="ARBA" id="ARBA00064541"/>
    </source>
</evidence>
<evidence type="ECO:0000256" key="5">
    <source>
        <dbReference type="ARBA" id="ARBA00022737"/>
    </source>
</evidence>
<evidence type="ECO:0000256" key="15">
    <source>
        <dbReference type="SAM" id="Phobius"/>
    </source>
</evidence>
<dbReference type="AlphaFoldDB" id="A0A8C4RNX9"/>
<evidence type="ECO:0000256" key="14">
    <source>
        <dbReference type="SAM" id="MobiDB-lite"/>
    </source>
</evidence>
<sequence>MSQPAGSEAQRQNYSGVQDQERAAPPKEHGSDVLSGLEEEDEADETDDVQKGKRKHVSLLLCHWHRREDPSQAWMAENRGTQDTERKRTCTCVGIGLVYALMASLLFSVIALLAKKIEGVHAVEISAIRCFFQMLFVLPALIYYKIGFLGPRNQRIFLFLRGFLGAGAMILFFYAVQQMPLADSTVIVFSNPVFTVVLAWIFLKEKCTIWDFIFIIFTLAGVVLIARPPFLFGSHAAGMDGEYTNHIKGTVASFLGAVCVASTFVVLRKMGMSVHYYLSVWYYAVVGFIQCMIVLVIIQDWSLPFCGIDRWLLILIGLLGVCGQTLITKALQHEKAGPVALVRTVDVVFAFILQFIFLNQSPTWWSLGGALCVIGSTSGVALRKWVQSIRKR</sequence>
<dbReference type="PANTHER" id="PTHR22911">
    <property type="entry name" value="ACYL-MALONYL CONDENSING ENZYME-RELATED"/>
    <property type="match status" value="1"/>
</dbReference>
<feature type="transmembrane region" description="Helical" evidence="15">
    <location>
        <begin position="310"/>
        <end position="328"/>
    </location>
</feature>
<feature type="transmembrane region" description="Helical" evidence="15">
    <location>
        <begin position="126"/>
        <end position="144"/>
    </location>
</feature>
<dbReference type="Proteomes" id="UP000694620">
    <property type="component" value="Chromosome 2"/>
</dbReference>
<dbReference type="InterPro" id="IPR037185">
    <property type="entry name" value="EmrE-like"/>
</dbReference>
<dbReference type="InterPro" id="IPR000620">
    <property type="entry name" value="EamA_dom"/>
</dbReference>
<feature type="transmembrane region" description="Helical" evidence="15">
    <location>
        <begin position="209"/>
        <end position="226"/>
    </location>
</feature>
<reference evidence="17" key="1">
    <citation type="submission" date="2021-06" db="EMBL/GenBank/DDBJ databases">
        <authorList>
            <consortium name="Wellcome Sanger Institute Data Sharing"/>
        </authorList>
    </citation>
    <scope>NUCLEOTIDE SEQUENCE [LARGE SCALE GENOMIC DNA]</scope>
</reference>
<dbReference type="GO" id="GO:0051480">
    <property type="term" value="P:regulation of cytosolic calcium ion concentration"/>
    <property type="evidence" value="ECO:0007669"/>
    <property type="project" value="TreeGrafter"/>
</dbReference>
<feature type="transmembrane region" description="Helical" evidence="15">
    <location>
        <begin position="246"/>
        <end position="267"/>
    </location>
</feature>
<evidence type="ECO:0000313" key="18">
    <source>
        <dbReference type="Proteomes" id="UP000694620"/>
    </source>
</evidence>
<comment type="subcellular location">
    <subcellularLocation>
        <location evidence="2">Cell membrane</location>
        <topology evidence="2">Multi-pass membrane protein</topology>
    </subcellularLocation>
    <subcellularLocation>
        <location evidence="1">Endoplasmic reticulum membrane</location>
        <topology evidence="1">Multi-pass membrane protein</topology>
    </subcellularLocation>
</comment>
<dbReference type="Gene3D" id="1.10.3730.20">
    <property type="match status" value="1"/>
</dbReference>
<dbReference type="GeneTree" id="ENSGT00940000153249"/>
<evidence type="ECO:0000313" key="17">
    <source>
        <dbReference type="Ensembl" id="ENSECRP00000005415.1"/>
    </source>
</evidence>
<gene>
    <name evidence="17" type="primary">SLC35G1</name>
    <name evidence="17" type="synonym">slc35g1</name>
</gene>
<dbReference type="GeneID" id="114647012"/>
<name>A0A8C4RNX9_ERPCA</name>
<comment type="subunit">
    <text evidence="11">Interacts with STIM1; stimulated by depletion of intracellular calcium. Interacts with ORAI1. Interacts with the plasma membrane calcium-transporting ATPases ATP2B1 and ATP2B4. Interacts with ATP1A1, ATP2A2, KPNB1 and XPO1.</text>
</comment>
<reference evidence="17" key="2">
    <citation type="submission" date="2025-08" db="UniProtKB">
        <authorList>
            <consortium name="Ensembl"/>
        </authorList>
    </citation>
    <scope>IDENTIFICATION</scope>
</reference>
<evidence type="ECO:0000256" key="12">
    <source>
        <dbReference type="ARBA" id="ARBA00074441"/>
    </source>
</evidence>
<feature type="domain" description="EamA" evidence="16">
    <location>
        <begin position="249"/>
        <end position="379"/>
    </location>
</feature>
<keyword evidence="8 15" id="KW-0472">Membrane</keyword>
<dbReference type="FunFam" id="1.10.3730.20:FF:000026">
    <property type="entry name" value="Solute carrier family 35, member G1"/>
    <property type="match status" value="1"/>
</dbReference>
<proteinExistence type="inferred from homology"/>
<feature type="transmembrane region" description="Helical" evidence="15">
    <location>
        <begin position="92"/>
        <end position="114"/>
    </location>
</feature>
<evidence type="ECO:0000256" key="9">
    <source>
        <dbReference type="ARBA" id="ARBA00059734"/>
    </source>
</evidence>
<dbReference type="GO" id="GO:1990034">
    <property type="term" value="P:calcium ion export across plasma membrane"/>
    <property type="evidence" value="ECO:0007669"/>
    <property type="project" value="TreeGrafter"/>
</dbReference>
<evidence type="ECO:0000256" key="13">
    <source>
        <dbReference type="ARBA" id="ARBA00082789"/>
    </source>
</evidence>
<feature type="compositionally biased region" description="Acidic residues" evidence="14">
    <location>
        <begin position="37"/>
        <end position="47"/>
    </location>
</feature>
<keyword evidence="6" id="KW-0256">Endoplasmic reticulum</keyword>
<organism evidence="17 18">
    <name type="scientific">Erpetoichthys calabaricus</name>
    <name type="common">Rope fish</name>
    <name type="synonym">Calamoichthys calabaricus</name>
    <dbReference type="NCBI Taxonomy" id="27687"/>
    <lineage>
        <taxon>Eukaryota</taxon>
        <taxon>Metazoa</taxon>
        <taxon>Chordata</taxon>
        <taxon>Craniata</taxon>
        <taxon>Vertebrata</taxon>
        <taxon>Euteleostomi</taxon>
        <taxon>Actinopterygii</taxon>
        <taxon>Polypteriformes</taxon>
        <taxon>Polypteridae</taxon>
        <taxon>Erpetoichthys</taxon>
    </lineage>
</organism>
<dbReference type="GO" id="GO:0005886">
    <property type="term" value="C:plasma membrane"/>
    <property type="evidence" value="ECO:0007669"/>
    <property type="project" value="UniProtKB-SubCell"/>
</dbReference>
<evidence type="ECO:0000256" key="7">
    <source>
        <dbReference type="ARBA" id="ARBA00022989"/>
    </source>
</evidence>
<dbReference type="OrthoDB" id="306876at2759"/>
<evidence type="ECO:0000256" key="10">
    <source>
        <dbReference type="ARBA" id="ARBA00061618"/>
    </source>
</evidence>
<evidence type="ECO:0000259" key="16">
    <source>
        <dbReference type="Pfam" id="PF00892"/>
    </source>
</evidence>
<evidence type="ECO:0000256" key="4">
    <source>
        <dbReference type="ARBA" id="ARBA00022692"/>
    </source>
</evidence>
<feature type="transmembrane region" description="Helical" evidence="15">
    <location>
        <begin position="340"/>
        <end position="358"/>
    </location>
</feature>
<dbReference type="Ensembl" id="ENSECRT00000005510.1">
    <property type="protein sequence ID" value="ENSECRP00000005415.1"/>
    <property type="gene ID" value="ENSECRG00000003657.1"/>
</dbReference>
<comment type="similarity">
    <text evidence="10">Belongs to the TMEM20 family.</text>
</comment>
<dbReference type="GO" id="GO:0005789">
    <property type="term" value="C:endoplasmic reticulum membrane"/>
    <property type="evidence" value="ECO:0007669"/>
    <property type="project" value="UniProtKB-SubCell"/>
</dbReference>
<feature type="transmembrane region" description="Helical" evidence="15">
    <location>
        <begin position="181"/>
        <end position="202"/>
    </location>
</feature>
<dbReference type="PANTHER" id="PTHR22911:SF6">
    <property type="entry name" value="SOLUTE CARRIER FAMILY 35 MEMBER G1"/>
    <property type="match status" value="1"/>
</dbReference>
<keyword evidence="3" id="KW-1003">Cell membrane</keyword>